<evidence type="ECO:0000313" key="1">
    <source>
        <dbReference type="EMBL" id="MPB98981.1"/>
    </source>
</evidence>
<dbReference type="Proteomes" id="UP000364097">
    <property type="component" value="Unassembled WGS sequence"/>
</dbReference>
<gene>
    <name evidence="1" type="ORF">A0Z09_002790</name>
</gene>
<accession>A0ABW9N436</accession>
<proteinExistence type="predicted"/>
<dbReference type="Pfam" id="PF06097">
    <property type="entry name" value="DUF945"/>
    <property type="match status" value="1"/>
</dbReference>
<keyword evidence="2" id="KW-1185">Reference proteome</keyword>
<dbReference type="RefSeq" id="WP_043020315.1">
    <property type="nucleotide sequence ID" value="NZ_AACKMW020000020.1"/>
</dbReference>
<reference evidence="1" key="1">
    <citation type="submission" date="2019-08" db="EMBL/GenBank/DDBJ databases">
        <title>Rapid identification of Enteric Bacteria from Whole Genome Sequences (WGS) using Average Nucleotide Identity (ANI).</title>
        <authorList>
            <person name="Lane C."/>
        </authorList>
    </citation>
    <scope>NUCLEOTIDE SEQUENCE [LARGE SCALE GENOMIC DNA]</scope>
    <source>
        <strain evidence="1">2010D-8461</strain>
    </source>
</reference>
<evidence type="ECO:0000313" key="2">
    <source>
        <dbReference type="Proteomes" id="UP000364097"/>
    </source>
</evidence>
<protein>
    <submittedName>
        <fullName evidence="1">DUF945 domain-containing protein</fullName>
    </submittedName>
</protein>
<dbReference type="InterPro" id="IPR010352">
    <property type="entry name" value="DUF945"/>
</dbReference>
<dbReference type="EMBL" id="AACKMW020000020">
    <property type="protein sequence ID" value="MPB98981.1"/>
    <property type="molecule type" value="Genomic_DNA"/>
</dbReference>
<sequence length="392" mass="44493">MKKIIAGVVVVVLLLVAFFATTFYINSINEKIFAQMSQNTDYYNVEDANYTKGFLNSKGSFLAQLNDLPYTFKVNVDFSNNFFASNNAVISVLNENEDLKNIFPNEEIFKILVSAKGDDIAINAKINDINFTHDNAQLIINNTAFKITATTESVKHMQLDLGYILVKQLSQDEKLEIQNMQISEFPLAKLSFSDIFTPSRNSEQNISIDKISFKSHSIFDLDKLKVFARTAPNAQSDYDSVLKLDLAKFNLEDEENLALNNIKLELNLNNLSKKAYDSLLQNSNMDIFSMMVLTSQFLKANPEIILNNLSFDKDGKKFDANGQAIFTENNIKSQFHANTEILPSQIWSIFGDFDNYFVDKNGTYMLDFIYDDTNKSDVTTIINGERLTINPQ</sequence>
<organism evidence="1 2">
    <name type="scientific">Campylobacter subantarcticus</name>
    <dbReference type="NCBI Taxonomy" id="497724"/>
    <lineage>
        <taxon>Bacteria</taxon>
        <taxon>Pseudomonadati</taxon>
        <taxon>Campylobacterota</taxon>
        <taxon>Epsilonproteobacteria</taxon>
        <taxon>Campylobacterales</taxon>
        <taxon>Campylobacteraceae</taxon>
        <taxon>Campylobacter</taxon>
    </lineage>
</organism>
<name>A0ABW9N436_9BACT</name>
<comment type="caution">
    <text evidence="1">The sequence shown here is derived from an EMBL/GenBank/DDBJ whole genome shotgun (WGS) entry which is preliminary data.</text>
</comment>